<dbReference type="InterPro" id="IPR000719">
    <property type="entry name" value="Prot_kinase_dom"/>
</dbReference>
<name>A0ABU5DIU5_9BURK</name>
<sequence>MPLTALTDTQKIFLDNYIRKHPLKGRKQKDRATTFSDLRQSVIDLLPNVPATGDGARFALRLKAIDAKADAGEFKIARDAMAKLLGDLRTQGAGYSADADLEALKTMAASFAADAQKALTHHDAYRNVLRRILPKCQAIDVNALPTGVRGSPGWIATATPLIQARGPDITDIEQGLVQCRDELRQVGSFLNMAYESAVDGLNKQTALAAEIVKGDSSANTRDLVDAQLRRARVPAFAPLCEAGQLGTFLNVDAFREREDRNLRAIAAQLRVLKEQVAGLTANAGFGDVVDEGTVGANVKEQVRLREQQRNPRLAGLVGRRQAPIDRMAQQRALVARMQERQRLIARRDVNFDALEAEQQADQQALAALGGPQPADLSQKVAPPKAYNVAGLAASLPSPTGDTLPSGNPDTDYAPDAKELARLADASSTALLLHIATEGITDFAGDEFFDLSLQSAKEFAEAYCAAKGWTGPRLTAGRAKVAQAVGQAVYARVLKFNAEKVADDGRPIGSAIDPKKGEVLIDGKAYSQPKELARGGFGVVSRYESLDQPGSYVVVKSTIRGEEPPASADAGDLAAYEEEVNDGRMAMKREIQAHKHLMRAAAATNAEGSANIVGMKGAMAAEDGSLHMVLEIVDGGDMDDNRFAMMVAANSGALPEEARNVLNQARIKQAVQGMKFMRDQDLVHFDIKGANFMVAGDGTIKVGDFGSAGISATGDGQVAASKDNPGTQGFVPGQAADGDVVDSSYDTFALGKLMQIAHLNITNPLQAGFKTDLPPEFEQINGALARVTKAMTAADADDRPQLEQVLESSYLKNLDGFDPQVIDELSRTAVDYSKALKREAATVRAQVPQADLKLWAGKKDPNSLGFSDLAGPMQVVIGKAQAKALELRKQLEALGPAPVVPQGAISGQARVQAALTKHQAEKARIETAMATELATVKDKQALLALFGQSDEAKQLAQRMRDISNQLLRPSGPDAQDQAPQLGERQIKQQMDHFKLRLASMSPALTRAKLNPQLVPADLTRLASEATTFARRNDFERANGLLDQLQQIIGG</sequence>
<keyword evidence="3" id="KW-0808">Transferase</keyword>
<gene>
    <name evidence="3" type="ORF">SNE35_16940</name>
</gene>
<dbReference type="PROSITE" id="PS50011">
    <property type="entry name" value="PROTEIN_KINASE_DOM"/>
    <property type="match status" value="1"/>
</dbReference>
<feature type="domain" description="Protein kinase" evidence="2">
    <location>
        <begin position="525"/>
        <end position="810"/>
    </location>
</feature>
<comment type="caution">
    <text evidence="3">The sequence shown here is derived from an EMBL/GenBank/DDBJ whole genome shotgun (WGS) entry which is preliminary data.</text>
</comment>
<evidence type="ECO:0000256" key="1">
    <source>
        <dbReference type="SAM" id="Coils"/>
    </source>
</evidence>
<evidence type="ECO:0000313" key="4">
    <source>
        <dbReference type="Proteomes" id="UP001285263"/>
    </source>
</evidence>
<proteinExistence type="predicted"/>
<protein>
    <submittedName>
        <fullName evidence="3">Protein kinase</fullName>
    </submittedName>
</protein>
<evidence type="ECO:0000313" key="3">
    <source>
        <dbReference type="EMBL" id="MDY0746207.1"/>
    </source>
</evidence>
<dbReference type="EMBL" id="JAXCLA010000005">
    <property type="protein sequence ID" value="MDY0746207.1"/>
    <property type="molecule type" value="Genomic_DNA"/>
</dbReference>
<feature type="coiled-coil region" evidence="1">
    <location>
        <begin position="255"/>
        <end position="282"/>
    </location>
</feature>
<dbReference type="PROSITE" id="PS00108">
    <property type="entry name" value="PROTEIN_KINASE_ST"/>
    <property type="match status" value="1"/>
</dbReference>
<keyword evidence="1" id="KW-0175">Coiled coil</keyword>
<dbReference type="GO" id="GO:0016301">
    <property type="term" value="F:kinase activity"/>
    <property type="evidence" value="ECO:0007669"/>
    <property type="project" value="UniProtKB-KW"/>
</dbReference>
<keyword evidence="3" id="KW-0418">Kinase</keyword>
<keyword evidence="4" id="KW-1185">Reference proteome</keyword>
<reference evidence="3 4" key="1">
    <citation type="submission" date="2023-11" db="EMBL/GenBank/DDBJ databases">
        <title>Paucibacter sp. nov., isolated from fresh soil in Korea.</title>
        <authorList>
            <person name="Le N.T.T."/>
        </authorList>
    </citation>
    <scope>NUCLEOTIDE SEQUENCE [LARGE SCALE GENOMIC DNA]</scope>
    <source>
        <strain evidence="3 4">R3-3</strain>
    </source>
</reference>
<dbReference type="InterPro" id="IPR011009">
    <property type="entry name" value="Kinase-like_dom_sf"/>
</dbReference>
<dbReference type="Gene3D" id="1.10.510.10">
    <property type="entry name" value="Transferase(Phosphotransferase) domain 1"/>
    <property type="match status" value="1"/>
</dbReference>
<evidence type="ECO:0000259" key="2">
    <source>
        <dbReference type="PROSITE" id="PS50011"/>
    </source>
</evidence>
<dbReference type="Pfam" id="PF00069">
    <property type="entry name" value="Pkinase"/>
    <property type="match status" value="1"/>
</dbReference>
<dbReference type="Proteomes" id="UP001285263">
    <property type="component" value="Unassembled WGS sequence"/>
</dbReference>
<dbReference type="PANTHER" id="PTHR24361">
    <property type="entry name" value="MITOGEN-ACTIVATED KINASE KINASE KINASE"/>
    <property type="match status" value="1"/>
</dbReference>
<accession>A0ABU5DIU5</accession>
<dbReference type="RefSeq" id="WP_320424102.1">
    <property type="nucleotide sequence ID" value="NZ_JAXCLA010000005.1"/>
</dbReference>
<organism evidence="3 4">
    <name type="scientific">Roseateles agri</name>
    <dbReference type="NCBI Taxonomy" id="3098619"/>
    <lineage>
        <taxon>Bacteria</taxon>
        <taxon>Pseudomonadati</taxon>
        <taxon>Pseudomonadota</taxon>
        <taxon>Betaproteobacteria</taxon>
        <taxon>Burkholderiales</taxon>
        <taxon>Sphaerotilaceae</taxon>
        <taxon>Roseateles</taxon>
    </lineage>
</organism>
<dbReference type="SUPFAM" id="SSF56112">
    <property type="entry name" value="Protein kinase-like (PK-like)"/>
    <property type="match status" value="1"/>
</dbReference>
<dbReference type="InterPro" id="IPR008271">
    <property type="entry name" value="Ser/Thr_kinase_AS"/>
</dbReference>
<dbReference type="SMART" id="SM00220">
    <property type="entry name" value="S_TKc"/>
    <property type="match status" value="1"/>
</dbReference>
<dbReference type="InterPro" id="IPR053235">
    <property type="entry name" value="Ser_Thr_kinase"/>
</dbReference>